<keyword evidence="5" id="KW-0804">Transcription</keyword>
<dbReference type="OrthoDB" id="5514345at2"/>
<dbReference type="CDD" id="cd00383">
    <property type="entry name" value="trans_reg_C"/>
    <property type="match status" value="1"/>
</dbReference>
<keyword evidence="2" id="KW-0902">Two-component regulatory system</keyword>
<evidence type="ECO:0000256" key="3">
    <source>
        <dbReference type="ARBA" id="ARBA00023015"/>
    </source>
</evidence>
<dbReference type="Gene3D" id="3.40.50.2300">
    <property type="match status" value="1"/>
</dbReference>
<evidence type="ECO:0000256" key="4">
    <source>
        <dbReference type="ARBA" id="ARBA00023125"/>
    </source>
</evidence>
<dbReference type="Gene3D" id="1.10.10.10">
    <property type="entry name" value="Winged helix-like DNA-binding domain superfamily/Winged helix DNA-binding domain"/>
    <property type="match status" value="1"/>
</dbReference>
<name>A0A1X9SR79_9BACT</name>
<accession>A0A1X9SR79</accession>
<evidence type="ECO:0000256" key="1">
    <source>
        <dbReference type="ARBA" id="ARBA00022553"/>
    </source>
</evidence>
<dbReference type="InterPro" id="IPR011006">
    <property type="entry name" value="CheY-like_superfamily"/>
</dbReference>
<dbReference type="InterPro" id="IPR001867">
    <property type="entry name" value="OmpR/PhoB-type_DNA-bd"/>
</dbReference>
<dbReference type="SUPFAM" id="SSF46894">
    <property type="entry name" value="C-terminal effector domain of the bipartite response regulators"/>
    <property type="match status" value="1"/>
</dbReference>
<dbReference type="Proteomes" id="UP000194309">
    <property type="component" value="Chromosome"/>
</dbReference>
<keyword evidence="4" id="KW-0238">DNA-binding</keyword>
<dbReference type="GO" id="GO:0000976">
    <property type="term" value="F:transcription cis-regulatory region binding"/>
    <property type="evidence" value="ECO:0007669"/>
    <property type="project" value="TreeGrafter"/>
</dbReference>
<sequence>MNDILKNLTILFVEDEEKIRTSIANVMEDVFKKVIVAGNGDEGLKKFKKYNPDLVITDIIMPIMDGLEMAKEIKCISRFTPVMVLSAFSQKERLLSAIDVGIDKYLIKPIDIEELFDAICKLAKEKIGVASEIEIGNGFKFNKTKRVLINSAGEEIGLTKKELAFVAILAQRIDTLVLHEEIKQSVWTGEKVSDAAIRTFIKRIRDKVGANLIKNIPGLGYKITTKDE</sequence>
<dbReference type="EMBL" id="CP018788">
    <property type="protein sequence ID" value="ARQ98747.1"/>
    <property type="molecule type" value="Genomic_DNA"/>
</dbReference>
<proteinExistence type="predicted"/>
<dbReference type="PANTHER" id="PTHR48111">
    <property type="entry name" value="REGULATOR OF RPOS"/>
    <property type="match status" value="1"/>
</dbReference>
<dbReference type="STRING" id="1660064.CIGN_0448"/>
<dbReference type="GO" id="GO:0032993">
    <property type="term" value="C:protein-DNA complex"/>
    <property type="evidence" value="ECO:0007669"/>
    <property type="project" value="TreeGrafter"/>
</dbReference>
<protein>
    <submittedName>
        <fullName evidence="6">Two-component system response regulator</fullName>
    </submittedName>
</protein>
<dbReference type="AlphaFoldDB" id="A0A1X9SR79"/>
<accession>A0A381D7S2</accession>
<dbReference type="SMART" id="SM00862">
    <property type="entry name" value="Trans_reg_C"/>
    <property type="match status" value="1"/>
</dbReference>
<evidence type="ECO:0000313" key="7">
    <source>
        <dbReference type="Proteomes" id="UP000194309"/>
    </source>
</evidence>
<dbReference type="PANTHER" id="PTHR48111:SF1">
    <property type="entry name" value="TWO-COMPONENT RESPONSE REGULATOR ORR33"/>
    <property type="match status" value="1"/>
</dbReference>
<dbReference type="InterPro" id="IPR036388">
    <property type="entry name" value="WH-like_DNA-bd_sf"/>
</dbReference>
<dbReference type="CDD" id="cd17536">
    <property type="entry name" value="REC_YesN-like"/>
    <property type="match status" value="1"/>
</dbReference>
<organism evidence="6 7">
    <name type="scientific">Campylobacter devanensis</name>
    <dbReference type="NCBI Taxonomy" id="3161138"/>
    <lineage>
        <taxon>Bacteria</taxon>
        <taxon>Pseudomonadati</taxon>
        <taxon>Campylobacterota</taxon>
        <taxon>Epsilonproteobacteria</taxon>
        <taxon>Campylobacterales</taxon>
        <taxon>Campylobacteraceae</taxon>
        <taxon>Campylobacter</taxon>
    </lineage>
</organism>
<dbReference type="SUPFAM" id="SSF52172">
    <property type="entry name" value="CheY-like"/>
    <property type="match status" value="1"/>
</dbReference>
<dbReference type="GO" id="GO:0005829">
    <property type="term" value="C:cytosol"/>
    <property type="evidence" value="ECO:0007669"/>
    <property type="project" value="TreeGrafter"/>
</dbReference>
<gene>
    <name evidence="6" type="ORF">CIGN_0448</name>
</gene>
<dbReference type="Pfam" id="PF00072">
    <property type="entry name" value="Response_reg"/>
    <property type="match status" value="1"/>
</dbReference>
<evidence type="ECO:0000256" key="2">
    <source>
        <dbReference type="ARBA" id="ARBA00023012"/>
    </source>
</evidence>
<keyword evidence="7" id="KW-1185">Reference proteome</keyword>
<evidence type="ECO:0000256" key="5">
    <source>
        <dbReference type="ARBA" id="ARBA00023163"/>
    </source>
</evidence>
<reference evidence="6 7" key="1">
    <citation type="journal article" date="2017" name="Genome Biol. Evol.">
        <title>Comparative Genomic Analysis Identifies a Campylobacter Clade Deficient in Selenium Metabolism.</title>
        <authorList>
            <person name="Miller W.G."/>
            <person name="Yee E."/>
            <person name="Lopes B.S."/>
            <person name="Chapman M.H."/>
            <person name="Huynh S."/>
            <person name="Bono J.L."/>
            <person name="Parker C.T."/>
            <person name="Strachan N.J.C."/>
            <person name="Forbes K.J."/>
        </authorList>
    </citation>
    <scope>NUCLEOTIDE SEQUENCE [LARGE SCALE GENOMIC DNA]</scope>
    <source>
        <strain evidence="6 7">NCTC 13003</strain>
    </source>
</reference>
<dbReference type="PROSITE" id="PS51755">
    <property type="entry name" value="OMPR_PHOB"/>
    <property type="match status" value="1"/>
</dbReference>
<dbReference type="Pfam" id="PF00486">
    <property type="entry name" value="Trans_reg_C"/>
    <property type="match status" value="1"/>
</dbReference>
<keyword evidence="3" id="KW-0805">Transcription regulation</keyword>
<dbReference type="KEGG" id="cdev:CIGN_0448"/>
<dbReference type="InterPro" id="IPR016032">
    <property type="entry name" value="Sig_transdc_resp-reg_C-effctor"/>
</dbReference>
<dbReference type="GO" id="GO:0006355">
    <property type="term" value="P:regulation of DNA-templated transcription"/>
    <property type="evidence" value="ECO:0007669"/>
    <property type="project" value="InterPro"/>
</dbReference>
<dbReference type="GO" id="GO:0000156">
    <property type="term" value="F:phosphorelay response regulator activity"/>
    <property type="evidence" value="ECO:0007669"/>
    <property type="project" value="TreeGrafter"/>
</dbReference>
<evidence type="ECO:0000313" key="6">
    <source>
        <dbReference type="EMBL" id="ARQ98747.1"/>
    </source>
</evidence>
<dbReference type="PROSITE" id="PS50110">
    <property type="entry name" value="RESPONSE_REGULATORY"/>
    <property type="match status" value="1"/>
</dbReference>
<dbReference type="InterPro" id="IPR001789">
    <property type="entry name" value="Sig_transdc_resp-reg_receiver"/>
</dbReference>
<keyword evidence="1" id="KW-0597">Phosphoprotein</keyword>
<dbReference type="InterPro" id="IPR039420">
    <property type="entry name" value="WalR-like"/>
</dbReference>
<dbReference type="SMART" id="SM00448">
    <property type="entry name" value="REC"/>
    <property type="match status" value="1"/>
</dbReference>